<evidence type="ECO:0000313" key="2">
    <source>
        <dbReference type="EMBL" id="RZF36381.1"/>
    </source>
</evidence>
<dbReference type="AlphaFoldDB" id="A0A482XIN9"/>
<dbReference type="Proteomes" id="UP000291343">
    <property type="component" value="Unassembled WGS sequence"/>
</dbReference>
<sequence length="78" mass="8583">MSACHVLPSQRNVSARLPPNWPNQIPRRTHSSHPTVIIIGIRFVAALDKHNYAEKGSALSTWERGEGDAALNLSPTNK</sequence>
<dbReference type="EMBL" id="QKKF02026461">
    <property type="protein sequence ID" value="RZF36381.1"/>
    <property type="molecule type" value="Genomic_DNA"/>
</dbReference>
<reference evidence="3 4" key="1">
    <citation type="journal article" date="2017" name="Gigascience">
        <title>Genome sequence of the small brown planthopper, Laodelphax striatellus.</title>
        <authorList>
            <person name="Zhu J."/>
            <person name="Jiang F."/>
            <person name="Wang X."/>
            <person name="Yang P."/>
            <person name="Bao Y."/>
            <person name="Zhao W."/>
            <person name="Wang W."/>
            <person name="Lu H."/>
            <person name="Wang Q."/>
            <person name="Cui N."/>
            <person name="Li J."/>
            <person name="Chen X."/>
            <person name="Luo L."/>
            <person name="Yu J."/>
            <person name="Kang L."/>
            <person name="Cui F."/>
        </authorList>
    </citation>
    <scope>NUCLEOTIDE SEQUENCE [LARGE SCALE GENOMIC DNA]</scope>
    <source>
        <strain evidence="3">Lst14</strain>
        <tissue evidence="3">Whole body</tissue>
    </source>
</reference>
<proteinExistence type="predicted"/>
<organism evidence="3 4">
    <name type="scientific">Laodelphax striatellus</name>
    <name type="common">Small brown planthopper</name>
    <name type="synonym">Delphax striatella</name>
    <dbReference type="NCBI Taxonomy" id="195883"/>
    <lineage>
        <taxon>Eukaryota</taxon>
        <taxon>Metazoa</taxon>
        <taxon>Ecdysozoa</taxon>
        <taxon>Arthropoda</taxon>
        <taxon>Hexapoda</taxon>
        <taxon>Insecta</taxon>
        <taxon>Pterygota</taxon>
        <taxon>Neoptera</taxon>
        <taxon>Paraneoptera</taxon>
        <taxon>Hemiptera</taxon>
        <taxon>Auchenorrhyncha</taxon>
        <taxon>Fulgoroidea</taxon>
        <taxon>Delphacidae</taxon>
        <taxon>Criomorphinae</taxon>
        <taxon>Laodelphax</taxon>
    </lineage>
</organism>
<feature type="region of interest" description="Disordered" evidence="1">
    <location>
        <begin position="1"/>
        <end position="29"/>
    </location>
</feature>
<dbReference type="EMBL" id="QKKF02009729">
    <property type="protein sequence ID" value="RZF45151.1"/>
    <property type="molecule type" value="Genomic_DNA"/>
</dbReference>
<gene>
    <name evidence="2" type="ORF">LSTR_LSTR002977</name>
    <name evidence="3" type="ORF">LSTR_LSTR016358</name>
</gene>
<comment type="caution">
    <text evidence="3">The sequence shown here is derived from an EMBL/GenBank/DDBJ whole genome shotgun (WGS) entry which is preliminary data.</text>
</comment>
<evidence type="ECO:0000313" key="4">
    <source>
        <dbReference type="Proteomes" id="UP000291343"/>
    </source>
</evidence>
<dbReference type="InParanoid" id="A0A482XIN9"/>
<reference evidence="3" key="2">
    <citation type="submission" date="2019-02" db="EMBL/GenBank/DDBJ databases">
        <authorList>
            <person name="Zhu J."/>
            <person name="Jiang F."/>
            <person name="Wang X."/>
            <person name="Yang P."/>
            <person name="Bao Y."/>
            <person name="Zhao W."/>
            <person name="Wang W."/>
            <person name="Lu H."/>
            <person name="Wang Q."/>
            <person name="Cui N."/>
            <person name="Li J."/>
            <person name="Chen X."/>
            <person name="Luo L."/>
            <person name="Yu J."/>
            <person name="Kang L."/>
            <person name="Cui F."/>
        </authorList>
    </citation>
    <scope>NUCLEOTIDE SEQUENCE</scope>
    <source>
        <strain evidence="3">Lst14</strain>
        <tissue evidence="3">Whole body</tissue>
    </source>
</reference>
<keyword evidence="4" id="KW-1185">Reference proteome</keyword>
<evidence type="ECO:0000256" key="1">
    <source>
        <dbReference type="SAM" id="MobiDB-lite"/>
    </source>
</evidence>
<accession>A0A482XIN9</accession>
<evidence type="ECO:0000313" key="3">
    <source>
        <dbReference type="EMBL" id="RZF45151.1"/>
    </source>
</evidence>
<protein>
    <submittedName>
        <fullName evidence="3">Uncharacterized protein</fullName>
    </submittedName>
</protein>
<name>A0A482XIN9_LAOST</name>